<dbReference type="AlphaFoldDB" id="Q0UTZ9"/>
<dbReference type="Proteomes" id="UP000001055">
    <property type="component" value="Unassembled WGS sequence"/>
</dbReference>
<reference evidence="2" key="1">
    <citation type="journal article" date="2007" name="Plant Cell">
        <title>Dothideomycete-plant interactions illuminated by genome sequencing and EST analysis of the wheat pathogen Stagonospora nodorum.</title>
        <authorList>
            <person name="Hane J.K."/>
            <person name="Lowe R.G."/>
            <person name="Solomon P.S."/>
            <person name="Tan K.C."/>
            <person name="Schoch C.L."/>
            <person name="Spatafora J.W."/>
            <person name="Crous P.W."/>
            <person name="Kodira C."/>
            <person name="Birren B.W."/>
            <person name="Galagan J.E."/>
            <person name="Torriani S.F."/>
            <person name="McDonald B.A."/>
            <person name="Oliver R.P."/>
        </authorList>
    </citation>
    <scope>NUCLEOTIDE SEQUENCE [LARGE SCALE GENOMIC DNA]</scope>
    <source>
        <strain evidence="2">SN15 / ATCC MYA-4574 / FGSC 10173</strain>
    </source>
</reference>
<dbReference type="KEGG" id="pno:SNOG_04765"/>
<sequence>MAGQPKTTSLLAPSVNTEYDRCMLEKTGKGEIC</sequence>
<dbReference type="RefSeq" id="XP_001795176.1">
    <property type="nucleotide sequence ID" value="XM_001795124.1"/>
</dbReference>
<gene>
    <name evidence="1" type="ORF">SNOG_04765</name>
</gene>
<proteinExistence type="predicted"/>
<evidence type="ECO:0000313" key="1">
    <source>
        <dbReference type="EMBL" id="EAT88525.1"/>
    </source>
</evidence>
<evidence type="ECO:0000313" key="2">
    <source>
        <dbReference type="Proteomes" id="UP000001055"/>
    </source>
</evidence>
<dbReference type="EMBL" id="CH445330">
    <property type="protein sequence ID" value="EAT88525.1"/>
    <property type="molecule type" value="Genomic_DNA"/>
</dbReference>
<dbReference type="GeneID" id="5972044"/>
<organism evidence="1 2">
    <name type="scientific">Phaeosphaeria nodorum (strain SN15 / ATCC MYA-4574 / FGSC 10173)</name>
    <name type="common">Glume blotch fungus</name>
    <name type="synonym">Parastagonospora nodorum</name>
    <dbReference type="NCBI Taxonomy" id="321614"/>
    <lineage>
        <taxon>Eukaryota</taxon>
        <taxon>Fungi</taxon>
        <taxon>Dikarya</taxon>
        <taxon>Ascomycota</taxon>
        <taxon>Pezizomycotina</taxon>
        <taxon>Dothideomycetes</taxon>
        <taxon>Pleosporomycetidae</taxon>
        <taxon>Pleosporales</taxon>
        <taxon>Pleosporineae</taxon>
        <taxon>Phaeosphaeriaceae</taxon>
        <taxon>Parastagonospora</taxon>
    </lineage>
</organism>
<protein>
    <submittedName>
        <fullName evidence="1">Uncharacterized protein</fullName>
    </submittedName>
</protein>
<dbReference type="InParanoid" id="Q0UTZ9"/>
<accession>Q0UTZ9</accession>
<name>Q0UTZ9_PHANO</name>